<accession>A0ABV1ERF5</accession>
<evidence type="ECO:0000313" key="1">
    <source>
        <dbReference type="EMBL" id="MEQ2456477.1"/>
    </source>
</evidence>
<reference evidence="1 2" key="1">
    <citation type="submission" date="2024-03" db="EMBL/GenBank/DDBJ databases">
        <title>Human intestinal bacterial collection.</title>
        <authorList>
            <person name="Pauvert C."/>
            <person name="Hitch T.C.A."/>
            <person name="Clavel T."/>
        </authorList>
    </citation>
    <scope>NUCLEOTIDE SEQUENCE [LARGE SCALE GENOMIC DNA]</scope>
    <source>
        <strain evidence="1 2">CLA-AP-H34</strain>
    </source>
</reference>
<comment type="caution">
    <text evidence="1">The sequence shown here is derived from an EMBL/GenBank/DDBJ whole genome shotgun (WGS) entry which is preliminary data.</text>
</comment>
<sequence length="147" mass="16340">MSNAFNHYSAALRVCVDQVEDGRISGRVFSQRLTTPITFADFGGMLLQVEAVLDAQNFPQAFQRTRSFAPRQTAAVPAADCLEDGMSPEVVQAAKGTVGTFQLYVITRRNTTWQGFVDWLDGSPKQEYNSVLELLKLADEHVFHLAQ</sequence>
<name>A0ABV1ERF5_9FIRM</name>
<protein>
    <submittedName>
        <fullName evidence="1">Uncharacterized protein</fullName>
    </submittedName>
</protein>
<dbReference type="RefSeq" id="WP_349140127.1">
    <property type="nucleotide sequence ID" value="NZ_JBBMFT010000004.1"/>
</dbReference>
<keyword evidence="2" id="KW-1185">Reference proteome</keyword>
<gene>
    <name evidence="1" type="ORF">WMO45_08085</name>
</gene>
<dbReference type="EMBL" id="JBBMFT010000004">
    <property type="protein sequence ID" value="MEQ2456477.1"/>
    <property type="molecule type" value="Genomic_DNA"/>
</dbReference>
<evidence type="ECO:0000313" key="2">
    <source>
        <dbReference type="Proteomes" id="UP001440599"/>
    </source>
</evidence>
<dbReference type="Proteomes" id="UP001440599">
    <property type="component" value="Unassembled WGS sequence"/>
</dbReference>
<organism evidence="1 2">
    <name type="scientific">Flavonifractor hominis</name>
    <dbReference type="NCBI Taxonomy" id="3133178"/>
    <lineage>
        <taxon>Bacteria</taxon>
        <taxon>Bacillati</taxon>
        <taxon>Bacillota</taxon>
        <taxon>Clostridia</taxon>
        <taxon>Eubacteriales</taxon>
        <taxon>Oscillospiraceae</taxon>
        <taxon>Flavonifractor</taxon>
    </lineage>
</organism>
<proteinExistence type="predicted"/>